<reference evidence="1 2" key="1">
    <citation type="submission" date="2018-05" db="EMBL/GenBank/DDBJ databases">
        <title>Genome of Sphingosinicella humi QZX222.</title>
        <authorList>
            <person name="Qiao Z."/>
            <person name="Wang G."/>
        </authorList>
    </citation>
    <scope>NUCLEOTIDE SEQUENCE [LARGE SCALE GENOMIC DNA]</scope>
    <source>
        <strain evidence="1 2">QZX222</strain>
    </source>
</reference>
<evidence type="ECO:0000313" key="1">
    <source>
        <dbReference type="EMBL" id="PWG03747.1"/>
    </source>
</evidence>
<gene>
    <name evidence="1" type="ORF">DF286_13315</name>
</gene>
<name>A0A2U2J605_9SPHN</name>
<dbReference type="EMBL" id="QFFF01000001">
    <property type="protein sequence ID" value="PWG03747.1"/>
    <property type="molecule type" value="Genomic_DNA"/>
</dbReference>
<dbReference type="AlphaFoldDB" id="A0A2U2J605"/>
<keyword evidence="2" id="KW-1185">Reference proteome</keyword>
<accession>A0A2U2J605</accession>
<organism evidence="1 2">
    <name type="scientific">Allosphingosinicella humi</name>
    <dbReference type="NCBI Taxonomy" id="2068657"/>
    <lineage>
        <taxon>Bacteria</taxon>
        <taxon>Pseudomonadati</taxon>
        <taxon>Pseudomonadota</taxon>
        <taxon>Alphaproteobacteria</taxon>
        <taxon>Sphingomonadales</taxon>
        <taxon>Sphingomonadaceae</taxon>
        <taxon>Allosphingosinicella</taxon>
    </lineage>
</organism>
<comment type="caution">
    <text evidence="1">The sequence shown here is derived from an EMBL/GenBank/DDBJ whole genome shotgun (WGS) entry which is preliminary data.</text>
</comment>
<protein>
    <submittedName>
        <fullName evidence="1">Uncharacterized protein</fullName>
    </submittedName>
</protein>
<dbReference type="Proteomes" id="UP000245916">
    <property type="component" value="Unassembled WGS sequence"/>
</dbReference>
<proteinExistence type="predicted"/>
<evidence type="ECO:0000313" key="2">
    <source>
        <dbReference type="Proteomes" id="UP000245916"/>
    </source>
</evidence>
<sequence length="91" mass="10068">MELKLLQAGPDAQHMFSLESNSVSYQFVATRTVARIDDDERATIVIWKPRIGKGSIKGVSLDETKDIVRAALSAFKFAFGRSTSGDVMIEF</sequence>